<dbReference type="InterPro" id="IPR010301">
    <property type="entry name" value="RRP1"/>
</dbReference>
<dbReference type="Proteomes" id="UP000030755">
    <property type="component" value="Unassembled WGS sequence"/>
</dbReference>
<keyword evidence="4" id="KW-0539">Nucleus</keyword>
<comment type="subcellular location">
    <subcellularLocation>
        <location evidence="1">Nucleus</location>
    </subcellularLocation>
</comment>
<dbReference type="OrthoDB" id="74910at2759"/>
<evidence type="ECO:0000313" key="7">
    <source>
        <dbReference type="EMBL" id="RKP21908.1"/>
    </source>
</evidence>
<dbReference type="GO" id="GO:0006364">
    <property type="term" value="P:rRNA processing"/>
    <property type="evidence" value="ECO:0007669"/>
    <property type="project" value="UniProtKB-KW"/>
</dbReference>
<evidence type="ECO:0000313" key="9">
    <source>
        <dbReference type="Proteomes" id="UP000281549"/>
    </source>
</evidence>
<comment type="similarity">
    <text evidence="2">Belongs to the RRP1 family.</text>
</comment>
<dbReference type="PANTHER" id="PTHR13026">
    <property type="entry name" value="NNP-1 PROTEIN NOVEL NUCLEAR PROTEIN 1 NOP52"/>
    <property type="match status" value="1"/>
</dbReference>
<feature type="compositionally biased region" description="Polar residues" evidence="5">
    <location>
        <begin position="333"/>
        <end position="348"/>
    </location>
</feature>
<evidence type="ECO:0000256" key="5">
    <source>
        <dbReference type="SAM" id="MobiDB-lite"/>
    </source>
</evidence>
<evidence type="ECO:0000256" key="1">
    <source>
        <dbReference type="ARBA" id="ARBA00004123"/>
    </source>
</evidence>
<dbReference type="EMBL" id="ML004921">
    <property type="protein sequence ID" value="RKP21908.1"/>
    <property type="molecule type" value="Genomic_DNA"/>
</dbReference>
<dbReference type="EMBL" id="KE561324">
    <property type="protein sequence ID" value="EPZ30982.1"/>
    <property type="molecule type" value="Genomic_DNA"/>
</dbReference>
<keyword evidence="3" id="KW-0698">rRNA processing</keyword>
<feature type="region of interest" description="Disordered" evidence="5">
    <location>
        <begin position="302"/>
        <end position="358"/>
    </location>
</feature>
<keyword evidence="8" id="KW-1185">Reference proteome</keyword>
<dbReference type="HOGENOM" id="CLU_717965_0_0_1"/>
<gene>
    <name evidence="6" type="ORF">O9G_001455</name>
    <name evidence="7" type="ORF">ROZALSC1DRAFT_26703</name>
</gene>
<evidence type="ECO:0000313" key="8">
    <source>
        <dbReference type="Proteomes" id="UP000030755"/>
    </source>
</evidence>
<evidence type="ECO:0000313" key="6">
    <source>
        <dbReference type="EMBL" id="EPZ30982.1"/>
    </source>
</evidence>
<sequence>MVEHEYNVTEQQVQFGKLLAHTDKKIRDQSFRKFSSTISQQMDMTELECMKVWKGLYYCKILFSTSSGYWMSDKPLVQQELASKFAKFFLNAKQWDLHLKCFWDTMMREWPGIDKWRLNKYYNLFREVLQASILLLKNNNWDLVQVEKWKMIMKEGPLSIKSDRDSIKLHIISKFLGCLRRSTDSVPSNVITALLTPIMELIEQSEKKNVFEKIKDYFIDPLLNGAVEDYVFEGEENDGNLGSIIEKDWFVSNLLQISASASIHSKMKKIIAESLKLHNIELPQNLSSILPKEKKYIFEVEKPKPKTKRKQRKIKLNSEKSERPAKKKVRLSLQEQGASTQSNSSQNPPKGILKKTDYTAPKIKLIDRNLKEKIKRLKKLKMAKQ</sequence>
<reference evidence="9" key="2">
    <citation type="journal article" date="2018" name="Nat. Microbiol.">
        <title>Leveraging single-cell genomics to expand the fungal tree of life.</title>
        <authorList>
            <person name="Ahrendt S.R."/>
            <person name="Quandt C.A."/>
            <person name="Ciobanu D."/>
            <person name="Clum A."/>
            <person name="Salamov A."/>
            <person name="Andreopoulos B."/>
            <person name="Cheng J.F."/>
            <person name="Woyke T."/>
            <person name="Pelin A."/>
            <person name="Henrissat B."/>
            <person name="Reynolds N.K."/>
            <person name="Benny G.L."/>
            <person name="Smith M.E."/>
            <person name="James T.Y."/>
            <person name="Grigoriev I.V."/>
        </authorList>
    </citation>
    <scope>NUCLEOTIDE SEQUENCE [LARGE SCALE GENOMIC DNA]</scope>
    <source>
        <strain evidence="9">CSF55</strain>
    </source>
</reference>
<dbReference type="GO" id="GO:0030688">
    <property type="term" value="C:preribosome, small subunit precursor"/>
    <property type="evidence" value="ECO:0007669"/>
    <property type="project" value="InterPro"/>
</dbReference>
<dbReference type="GO" id="GO:0005634">
    <property type="term" value="C:nucleus"/>
    <property type="evidence" value="ECO:0007669"/>
    <property type="project" value="UniProtKB-SubCell"/>
</dbReference>
<name>A0A075AQW5_ROZAC</name>
<evidence type="ECO:0000256" key="3">
    <source>
        <dbReference type="ARBA" id="ARBA00022552"/>
    </source>
</evidence>
<reference evidence="6 8" key="1">
    <citation type="journal article" date="2013" name="Curr. Biol.">
        <title>Shared signatures of parasitism and phylogenomics unite Cryptomycota and microsporidia.</title>
        <authorList>
            <person name="James T.Y."/>
            <person name="Pelin A."/>
            <person name="Bonen L."/>
            <person name="Ahrendt S."/>
            <person name="Sain D."/>
            <person name="Corradi N."/>
            <person name="Stajich J.E."/>
        </authorList>
    </citation>
    <scope>NUCLEOTIDE SEQUENCE [LARGE SCALE GENOMIC DNA]</scope>
    <source>
        <strain evidence="6 8">CSF55</strain>
        <strain evidence="6 8">CSF55</strain>
    </source>
</reference>
<dbReference type="PANTHER" id="PTHR13026:SF0">
    <property type="entry name" value="RIBOSOMAL RNA PROCESSING 1B"/>
    <property type="match status" value="1"/>
</dbReference>
<reference evidence="7" key="3">
    <citation type="submission" date="2018-08" db="EMBL/GenBank/DDBJ databases">
        <title>Leveraging single-cell genomics to expand the Fungal Tree of Life.</title>
        <authorList>
            <consortium name="DOE Joint Genome Institute"/>
            <person name="Ahrendt S.R."/>
            <person name="Quandt C.A."/>
            <person name="Ciobanu D."/>
            <person name="Clum A."/>
            <person name="Salamov A."/>
            <person name="Andreopoulos B."/>
            <person name="Cheng J.-F."/>
            <person name="Woyke T."/>
            <person name="Pelin A."/>
            <person name="Henrissat B."/>
            <person name="Reynolds N."/>
            <person name="Benny G.L."/>
            <person name="Smith M.E."/>
            <person name="James T.Y."/>
            <person name="Grigoriev I.V."/>
        </authorList>
    </citation>
    <scope>NUCLEOTIDE SEQUENCE</scope>
    <source>
        <strain evidence="7">CSF55</strain>
    </source>
</reference>
<dbReference type="Proteomes" id="UP000281549">
    <property type="component" value="Unassembled WGS sequence"/>
</dbReference>
<accession>A0A075AQW5</accession>
<dbReference type="Pfam" id="PF05997">
    <property type="entry name" value="Nop52"/>
    <property type="match status" value="1"/>
</dbReference>
<organism evidence="6 8">
    <name type="scientific">Rozella allomycis (strain CSF55)</name>
    <dbReference type="NCBI Taxonomy" id="988480"/>
    <lineage>
        <taxon>Eukaryota</taxon>
        <taxon>Fungi</taxon>
        <taxon>Fungi incertae sedis</taxon>
        <taxon>Cryptomycota</taxon>
        <taxon>Cryptomycota incertae sedis</taxon>
        <taxon>Rozella</taxon>
    </lineage>
</organism>
<evidence type="ECO:0000256" key="2">
    <source>
        <dbReference type="ARBA" id="ARBA00006374"/>
    </source>
</evidence>
<protein>
    <submittedName>
        <fullName evidence="7">Nop52-domain-containing protein</fullName>
    </submittedName>
    <submittedName>
        <fullName evidence="6">Nucleolar, Nop52 domain-containing protein</fullName>
    </submittedName>
</protein>
<dbReference type="STRING" id="988480.A0A075AQW5"/>
<dbReference type="AlphaFoldDB" id="A0A075AQW5"/>
<proteinExistence type="inferred from homology"/>
<evidence type="ECO:0000256" key="4">
    <source>
        <dbReference type="ARBA" id="ARBA00023242"/>
    </source>
</evidence>
<feature type="compositionally biased region" description="Basic residues" evidence="5">
    <location>
        <begin position="305"/>
        <end position="315"/>
    </location>
</feature>